<accession>A0ABN3I1I4</accession>
<evidence type="ECO:0000313" key="1">
    <source>
        <dbReference type="EMBL" id="GAA2391920.1"/>
    </source>
</evidence>
<evidence type="ECO:0000313" key="2">
    <source>
        <dbReference type="Proteomes" id="UP001499986"/>
    </source>
</evidence>
<protein>
    <submittedName>
        <fullName evidence="1">Uncharacterized protein</fullName>
    </submittedName>
</protein>
<gene>
    <name evidence="1" type="ORF">GCM10010255_21680</name>
</gene>
<dbReference type="Proteomes" id="UP001499986">
    <property type="component" value="Unassembled WGS sequence"/>
</dbReference>
<keyword evidence="2" id="KW-1185">Reference proteome</keyword>
<proteinExistence type="predicted"/>
<comment type="caution">
    <text evidence="1">The sequence shown here is derived from an EMBL/GenBank/DDBJ whole genome shotgun (WGS) entry which is preliminary data.</text>
</comment>
<dbReference type="RefSeq" id="WP_346137962.1">
    <property type="nucleotide sequence ID" value="NZ_BAAASE010000002.1"/>
</dbReference>
<dbReference type="EMBL" id="BAAASE010000002">
    <property type="protein sequence ID" value="GAA2391920.1"/>
    <property type="molecule type" value="Genomic_DNA"/>
</dbReference>
<name>A0ABN3I1I4_9ACTN</name>
<organism evidence="1 2">
    <name type="scientific">Streptomyces coeruleofuscus</name>
    <dbReference type="NCBI Taxonomy" id="66879"/>
    <lineage>
        <taxon>Bacteria</taxon>
        <taxon>Bacillati</taxon>
        <taxon>Actinomycetota</taxon>
        <taxon>Actinomycetes</taxon>
        <taxon>Kitasatosporales</taxon>
        <taxon>Streptomycetaceae</taxon>
        <taxon>Streptomyces</taxon>
    </lineage>
</organism>
<sequence length="54" mass="6007">MRGQTPATWVGLWLTSRSWGELCGRRRALGPALRLGPVWGELCDRRRELGPACG</sequence>
<reference evidence="1 2" key="1">
    <citation type="journal article" date="2019" name="Int. J. Syst. Evol. Microbiol.">
        <title>The Global Catalogue of Microorganisms (GCM) 10K type strain sequencing project: providing services to taxonomists for standard genome sequencing and annotation.</title>
        <authorList>
            <consortium name="The Broad Institute Genomics Platform"/>
            <consortium name="The Broad Institute Genome Sequencing Center for Infectious Disease"/>
            <person name="Wu L."/>
            <person name="Ma J."/>
        </authorList>
    </citation>
    <scope>NUCLEOTIDE SEQUENCE [LARGE SCALE GENOMIC DNA]</scope>
    <source>
        <strain evidence="1 2">JCM 4358</strain>
    </source>
</reference>